<dbReference type="InterPro" id="IPR016040">
    <property type="entry name" value="NAD(P)-bd_dom"/>
</dbReference>
<dbReference type="RefSeq" id="WP_204051831.1">
    <property type="nucleotide sequence ID" value="NZ_BOOF01000045.1"/>
</dbReference>
<evidence type="ECO:0000259" key="1">
    <source>
        <dbReference type="Pfam" id="PF13460"/>
    </source>
</evidence>
<sequence>MSTYLVFGGTGTVGRRVVERLARAGAAVRATSRRPRTAGLPTGVEVVTPDLDAPGALDGVEAAFLMWPFHSAEPARPLVGALKRRARRVVFMTGGDARPGVAPELQPTAVARWHATVEHLVEQSGMKWTILSPSTFMANTLWWSEQIKAGDIVRGAYGQLKTVPIHEDDIAAVAVRALTEDGHAGRRYTLTGPEVLTQEEQVRIIGEATGRPLRWHELTREEERARLLADPGFPDGFVDELLDGYATLIAAPPPAVTTAVLDITGTPATPLSAWAAEHAADFGGERR</sequence>
<dbReference type="Proteomes" id="UP000660454">
    <property type="component" value="Unassembled WGS sequence"/>
</dbReference>
<dbReference type="PANTHER" id="PTHR43162:SF1">
    <property type="entry name" value="PRESTALK A DIFFERENTIATION PROTEIN A"/>
    <property type="match status" value="1"/>
</dbReference>
<feature type="domain" description="NAD(P)-binding" evidence="1">
    <location>
        <begin position="8"/>
        <end position="180"/>
    </location>
</feature>
<organism evidence="2 3">
    <name type="scientific">Microbispora siamensis</name>
    <dbReference type="NCBI Taxonomy" id="564413"/>
    <lineage>
        <taxon>Bacteria</taxon>
        <taxon>Bacillati</taxon>
        <taxon>Actinomycetota</taxon>
        <taxon>Actinomycetes</taxon>
        <taxon>Streptosporangiales</taxon>
        <taxon>Streptosporangiaceae</taxon>
        <taxon>Microbispora</taxon>
    </lineage>
</organism>
<dbReference type="Pfam" id="PF13460">
    <property type="entry name" value="NAD_binding_10"/>
    <property type="match status" value="1"/>
</dbReference>
<keyword evidence="3" id="KW-1185">Reference proteome</keyword>
<dbReference type="Gene3D" id="3.90.25.10">
    <property type="entry name" value="UDP-galactose 4-epimerase, domain 1"/>
    <property type="match status" value="1"/>
</dbReference>
<accession>A0ABQ4GWV3</accession>
<proteinExistence type="predicted"/>
<evidence type="ECO:0000313" key="3">
    <source>
        <dbReference type="Proteomes" id="UP000660454"/>
    </source>
</evidence>
<reference evidence="2 3" key="1">
    <citation type="submission" date="2021-01" db="EMBL/GenBank/DDBJ databases">
        <title>Whole genome shotgun sequence of Microbispora siamensis NBRC 104113.</title>
        <authorList>
            <person name="Komaki H."/>
            <person name="Tamura T."/>
        </authorList>
    </citation>
    <scope>NUCLEOTIDE SEQUENCE [LARGE SCALE GENOMIC DNA]</scope>
    <source>
        <strain evidence="2 3">NBRC 104113</strain>
    </source>
</reference>
<gene>
    <name evidence="2" type="ORF">Msi02_67140</name>
</gene>
<dbReference type="InterPro" id="IPR036291">
    <property type="entry name" value="NAD(P)-bd_dom_sf"/>
</dbReference>
<dbReference type="PANTHER" id="PTHR43162">
    <property type="match status" value="1"/>
</dbReference>
<comment type="caution">
    <text evidence="2">The sequence shown here is derived from an EMBL/GenBank/DDBJ whole genome shotgun (WGS) entry which is preliminary data.</text>
</comment>
<protein>
    <submittedName>
        <fullName evidence="2">Nucleotide-diphosphate-sugar epimerase</fullName>
    </submittedName>
</protein>
<evidence type="ECO:0000313" key="2">
    <source>
        <dbReference type="EMBL" id="GIH65897.1"/>
    </source>
</evidence>
<dbReference type="EMBL" id="BOOF01000045">
    <property type="protein sequence ID" value="GIH65897.1"/>
    <property type="molecule type" value="Genomic_DNA"/>
</dbReference>
<dbReference type="InterPro" id="IPR051604">
    <property type="entry name" value="Ergot_Alk_Oxidoreductase"/>
</dbReference>
<dbReference type="Gene3D" id="3.40.50.720">
    <property type="entry name" value="NAD(P)-binding Rossmann-like Domain"/>
    <property type="match status" value="1"/>
</dbReference>
<name>A0ABQ4GWV3_9ACTN</name>
<dbReference type="SUPFAM" id="SSF51735">
    <property type="entry name" value="NAD(P)-binding Rossmann-fold domains"/>
    <property type="match status" value="1"/>
</dbReference>